<dbReference type="Proteomes" id="UP001589870">
    <property type="component" value="Unassembled WGS sequence"/>
</dbReference>
<evidence type="ECO:0000313" key="1">
    <source>
        <dbReference type="EMBL" id="MFC0861573.1"/>
    </source>
</evidence>
<comment type="caution">
    <text evidence="1">The sequence shown here is derived from an EMBL/GenBank/DDBJ whole genome shotgun (WGS) entry which is preliminary data.</text>
</comment>
<gene>
    <name evidence="1" type="ORF">ACFHYQ_04595</name>
</gene>
<evidence type="ECO:0000313" key="2">
    <source>
        <dbReference type="Proteomes" id="UP001589870"/>
    </source>
</evidence>
<name>A0ABV6TZH5_9ACTN</name>
<accession>A0ABV6TZH5</accession>
<dbReference type="EMBL" id="JBHMQT010000006">
    <property type="protein sequence ID" value="MFC0861573.1"/>
    <property type="molecule type" value="Genomic_DNA"/>
</dbReference>
<protein>
    <submittedName>
        <fullName evidence="1">Uncharacterized protein</fullName>
    </submittedName>
</protein>
<dbReference type="RefSeq" id="WP_394299806.1">
    <property type="nucleotide sequence ID" value="NZ_JBHMQT010000006.1"/>
</dbReference>
<proteinExistence type="predicted"/>
<keyword evidence="2" id="KW-1185">Reference proteome</keyword>
<sequence>MTGGLHQAKHPVSAVLAGPYGHPFQPFVVTVPVGAWAASPVFDIASRFVSGPGFLARGSSRLIAIGVPGASAAAMVNGG</sequence>
<reference evidence="1 2" key="1">
    <citation type="submission" date="2024-09" db="EMBL/GenBank/DDBJ databases">
        <authorList>
            <person name="Sun Q."/>
            <person name="Mori K."/>
        </authorList>
    </citation>
    <scope>NUCLEOTIDE SEQUENCE [LARGE SCALE GENOMIC DNA]</scope>
    <source>
        <strain evidence="1 2">TBRC 1851</strain>
    </source>
</reference>
<organism evidence="1 2">
    <name type="scientific">Sphaerimonospora cavernae</name>
    <dbReference type="NCBI Taxonomy" id="1740611"/>
    <lineage>
        <taxon>Bacteria</taxon>
        <taxon>Bacillati</taxon>
        <taxon>Actinomycetota</taxon>
        <taxon>Actinomycetes</taxon>
        <taxon>Streptosporangiales</taxon>
        <taxon>Streptosporangiaceae</taxon>
        <taxon>Sphaerimonospora</taxon>
    </lineage>
</organism>